<reference evidence="2" key="1">
    <citation type="submission" date="2018-07" db="EMBL/GenBank/DDBJ databases">
        <authorList>
            <person name="Zhao J."/>
        </authorList>
    </citation>
    <scope>NUCLEOTIDE SEQUENCE [LARGE SCALE GENOMIC DNA]</scope>
    <source>
        <strain evidence="2">GSSD-12</strain>
    </source>
</reference>
<accession>A0A345HWF5</accession>
<dbReference type="OrthoDB" id="4561843at2"/>
<dbReference type="EMBL" id="CP031194">
    <property type="protein sequence ID" value="AXG81029.1"/>
    <property type="molecule type" value="Genomic_DNA"/>
</dbReference>
<dbReference type="Proteomes" id="UP000253868">
    <property type="component" value="Chromosome"/>
</dbReference>
<organism evidence="1 2">
    <name type="scientific">Streptomyces paludis</name>
    <dbReference type="NCBI Taxonomy" id="2282738"/>
    <lineage>
        <taxon>Bacteria</taxon>
        <taxon>Bacillati</taxon>
        <taxon>Actinomycetota</taxon>
        <taxon>Actinomycetes</taxon>
        <taxon>Kitasatosporales</taxon>
        <taxon>Streptomycetaceae</taxon>
        <taxon>Streptomyces</taxon>
    </lineage>
</organism>
<sequence>MPWPAGEDFPGDWDELPPLIRLSPSAAPFSAYRTCSVLPSRLLPVEHAVRVVLDQVNVEPRALRQVAERAFGEGLSVPEEIPGRISYVFREGT</sequence>
<evidence type="ECO:0000313" key="2">
    <source>
        <dbReference type="Proteomes" id="UP000253868"/>
    </source>
</evidence>
<name>A0A345HWF5_9ACTN</name>
<dbReference type="KEGG" id="spad:DVK44_28885"/>
<gene>
    <name evidence="1" type="ORF">DVK44_28885</name>
</gene>
<keyword evidence="2" id="KW-1185">Reference proteome</keyword>
<evidence type="ECO:0000313" key="1">
    <source>
        <dbReference type="EMBL" id="AXG81029.1"/>
    </source>
</evidence>
<proteinExistence type="predicted"/>
<protein>
    <submittedName>
        <fullName evidence="1">Uncharacterized protein</fullName>
    </submittedName>
</protein>
<dbReference type="AlphaFoldDB" id="A0A345HWF5"/>